<reference evidence="3 4" key="1">
    <citation type="submission" date="2016-03" db="EMBL/GenBank/DDBJ databases">
        <title>Choanephora cucurbitarum.</title>
        <authorList>
            <person name="Min B."/>
            <person name="Park H."/>
            <person name="Park J.-H."/>
            <person name="Shin H.-D."/>
            <person name="Choi I.-G."/>
        </authorList>
    </citation>
    <scope>NUCLEOTIDE SEQUENCE [LARGE SCALE GENOMIC DNA]</scope>
    <source>
        <strain evidence="3 4">KUS-F28377</strain>
    </source>
</reference>
<feature type="compositionally biased region" description="Acidic residues" evidence="1">
    <location>
        <begin position="447"/>
        <end position="459"/>
    </location>
</feature>
<feature type="transmembrane region" description="Helical" evidence="2">
    <location>
        <begin position="90"/>
        <end position="107"/>
    </location>
</feature>
<keyword evidence="4" id="KW-1185">Reference proteome</keyword>
<feature type="transmembrane region" description="Helical" evidence="2">
    <location>
        <begin position="20"/>
        <end position="40"/>
    </location>
</feature>
<dbReference type="InParanoid" id="A0A1C7NAT9"/>
<dbReference type="PANTHER" id="PTHR12459:SF15">
    <property type="entry name" value="TRANSMEMBRANE PROTEIN 135"/>
    <property type="match status" value="1"/>
</dbReference>
<accession>A0A1C7NAT9</accession>
<dbReference type="InterPro" id="IPR026749">
    <property type="entry name" value="Tmem135"/>
</dbReference>
<evidence type="ECO:0000313" key="4">
    <source>
        <dbReference type="Proteomes" id="UP000093000"/>
    </source>
</evidence>
<feature type="transmembrane region" description="Helical" evidence="2">
    <location>
        <begin position="259"/>
        <end position="278"/>
    </location>
</feature>
<protein>
    <recommendedName>
        <fullName evidence="5">Transmembrane protein 135 N-terminal domain-containing protein</fullName>
    </recommendedName>
</protein>
<dbReference type="AlphaFoldDB" id="A0A1C7NAT9"/>
<sequence length="467" mass="52965">MHSDIPTDALTTFIRAYGLGWTITTAPAIISTTFKALLVAKRTKSTGSIEKAIMQIIPQLLKASVLQNGIPLLMGLSLSGHALWTRYHKRIVFLTALISMSTIRHLFPDMKTLDLTFFLLVRAIDVFAHRIYSSLAVRKRVPEWTLEYGNIVVFMLASTEILFSWFYEPQRLPKSYGNWITRMSGIDTRLLEALRAIRNGTWVYGKDTGLSHLLGDYCTQLGLPRHLGDPVTGRIACTLVHEGKPYGCEANVLLRFYRGFAKIFPVYLSVHLFPPLFFKTSKLVRNPGQFISHVLFASVRSSTFLATYIAIIWYSICLVRTRIGHQLLGINQTRLDNTIAPLVGSMLCGLSLLIESKHRRGEMALYVLPRALYSFTERILSPYQKGRWWEHKTAAYVESVTFALSIMTVVDAVYHNRQLVRPSFRSILSWILQIKSTSGQSTPIDTIETENETDEEEEGLVLRKKSV</sequence>
<keyword evidence="2" id="KW-0472">Membrane</keyword>
<evidence type="ECO:0000313" key="3">
    <source>
        <dbReference type="EMBL" id="OBZ86217.1"/>
    </source>
</evidence>
<comment type="caution">
    <text evidence="3">The sequence shown here is derived from an EMBL/GenBank/DDBJ whole genome shotgun (WGS) entry which is preliminary data.</text>
</comment>
<keyword evidence="2" id="KW-1133">Transmembrane helix</keyword>
<feature type="region of interest" description="Disordered" evidence="1">
    <location>
        <begin position="441"/>
        <end position="467"/>
    </location>
</feature>
<keyword evidence="2" id="KW-0812">Transmembrane</keyword>
<evidence type="ECO:0008006" key="5">
    <source>
        <dbReference type="Google" id="ProtNLM"/>
    </source>
</evidence>
<name>A0A1C7NAT9_9FUNG</name>
<evidence type="ECO:0000256" key="2">
    <source>
        <dbReference type="SAM" id="Phobius"/>
    </source>
</evidence>
<proteinExistence type="predicted"/>
<dbReference type="OrthoDB" id="4021778at2759"/>
<organism evidence="3 4">
    <name type="scientific">Choanephora cucurbitarum</name>
    <dbReference type="NCBI Taxonomy" id="101091"/>
    <lineage>
        <taxon>Eukaryota</taxon>
        <taxon>Fungi</taxon>
        <taxon>Fungi incertae sedis</taxon>
        <taxon>Mucoromycota</taxon>
        <taxon>Mucoromycotina</taxon>
        <taxon>Mucoromycetes</taxon>
        <taxon>Mucorales</taxon>
        <taxon>Mucorineae</taxon>
        <taxon>Choanephoraceae</taxon>
        <taxon>Choanephoroideae</taxon>
        <taxon>Choanephora</taxon>
    </lineage>
</organism>
<dbReference type="PANTHER" id="PTHR12459">
    <property type="entry name" value="TRANSMEMBRANE PROTEIN 135-RELATED"/>
    <property type="match status" value="1"/>
</dbReference>
<feature type="transmembrane region" description="Helical" evidence="2">
    <location>
        <begin position="290"/>
        <end position="314"/>
    </location>
</feature>
<dbReference type="EMBL" id="LUGH01000319">
    <property type="protein sequence ID" value="OBZ86217.1"/>
    <property type="molecule type" value="Genomic_DNA"/>
</dbReference>
<gene>
    <name evidence="3" type="ORF">A0J61_05744</name>
</gene>
<feature type="transmembrane region" description="Helical" evidence="2">
    <location>
        <begin position="148"/>
        <end position="167"/>
    </location>
</feature>
<evidence type="ECO:0000256" key="1">
    <source>
        <dbReference type="SAM" id="MobiDB-lite"/>
    </source>
</evidence>
<dbReference type="Proteomes" id="UP000093000">
    <property type="component" value="Unassembled WGS sequence"/>
</dbReference>